<accession>A0ABD3HZ14</accession>
<name>A0ABD3HZ14_9MARC</name>
<reference evidence="1 2" key="1">
    <citation type="submission" date="2024-09" db="EMBL/GenBank/DDBJ databases">
        <title>Chromosome-scale assembly of Riccia sorocarpa.</title>
        <authorList>
            <person name="Paukszto L."/>
        </authorList>
    </citation>
    <scope>NUCLEOTIDE SEQUENCE [LARGE SCALE GENOMIC DNA]</scope>
    <source>
        <strain evidence="1">LP-2024</strain>
        <tissue evidence="1">Aerial parts of the thallus</tissue>
    </source>
</reference>
<proteinExistence type="predicted"/>
<dbReference type="Proteomes" id="UP001633002">
    <property type="component" value="Unassembled WGS sequence"/>
</dbReference>
<dbReference type="AlphaFoldDB" id="A0ABD3HZ14"/>
<gene>
    <name evidence="1" type="ORF">R1sor_010115</name>
</gene>
<evidence type="ECO:0000313" key="1">
    <source>
        <dbReference type="EMBL" id="KAL3696039.1"/>
    </source>
</evidence>
<keyword evidence="2" id="KW-1185">Reference proteome</keyword>
<sequence length="313" mass="35091">MASQEGRASTSGAGAGAAAAWTSSTTTDLVSVLRGPENYATLMALIAETSSKVALTTRNTLLATLRDMTSHQSILPISTPSGVRTVDGSRVGTPIFGASADLPTSGAPPPPKRRMKLDWNATLLSLPSDQNNDVNAKTSLVAERHFKIFEQWKDQASEKKQECITDVRSFYRGTDDIPDSFFRNKFNAWGRNRWQYLNKSIREVSAGKKSNDELRKICSEELEMELIKLSQSEYMGKIREAQKKKVESGNVIVHHLGAGGPRLVKEDFVEQCFFIPAPHMPKWAYVIPYIPRCRQIVQERHDIYRPFQEEEQE</sequence>
<protein>
    <submittedName>
        <fullName evidence="1">Uncharacterized protein</fullName>
    </submittedName>
</protein>
<comment type="caution">
    <text evidence="1">The sequence shown here is derived from an EMBL/GenBank/DDBJ whole genome shotgun (WGS) entry which is preliminary data.</text>
</comment>
<dbReference type="EMBL" id="JBJQOH010000002">
    <property type="protein sequence ID" value="KAL3696039.1"/>
    <property type="molecule type" value="Genomic_DNA"/>
</dbReference>
<organism evidence="1 2">
    <name type="scientific">Riccia sorocarpa</name>
    <dbReference type="NCBI Taxonomy" id="122646"/>
    <lineage>
        <taxon>Eukaryota</taxon>
        <taxon>Viridiplantae</taxon>
        <taxon>Streptophyta</taxon>
        <taxon>Embryophyta</taxon>
        <taxon>Marchantiophyta</taxon>
        <taxon>Marchantiopsida</taxon>
        <taxon>Marchantiidae</taxon>
        <taxon>Marchantiales</taxon>
        <taxon>Ricciaceae</taxon>
        <taxon>Riccia</taxon>
    </lineage>
</organism>
<evidence type="ECO:0000313" key="2">
    <source>
        <dbReference type="Proteomes" id="UP001633002"/>
    </source>
</evidence>